<dbReference type="AlphaFoldDB" id="A0A6I4YGZ2"/>
<protein>
    <submittedName>
        <fullName evidence="1">Uncharacterized protein</fullName>
    </submittedName>
</protein>
<organism evidence="1 2">
    <name type="scientific">Deinococcus xianganensis</name>
    <dbReference type="NCBI Taxonomy" id="1507289"/>
    <lineage>
        <taxon>Bacteria</taxon>
        <taxon>Thermotogati</taxon>
        <taxon>Deinococcota</taxon>
        <taxon>Deinococci</taxon>
        <taxon>Deinococcales</taxon>
        <taxon>Deinococcaceae</taxon>
        <taxon>Deinococcus</taxon>
    </lineage>
</organism>
<gene>
    <name evidence="1" type="ORF">GLX28_14280</name>
</gene>
<sequence length="166" mass="17725">MPKDTAQALASTFIPRPITHVLHIPLGMVDPNESGARFLLNRAMFGLVHGAAAADVEPAYIGQGLVTAIPPVQPELSVFTLTRLPSGQSQGFTSTLADLPNRLATLKFDSEEAGPAWSPHPIFSIRQRLVEHMLLGAAEVVVGLWRLKRRTVDTQAEVDAAAGGEG</sequence>
<dbReference type="Proteomes" id="UP000430519">
    <property type="component" value="Unassembled WGS sequence"/>
</dbReference>
<accession>A0A6I4YGZ2</accession>
<dbReference type="EMBL" id="WVHK01000058">
    <property type="protein sequence ID" value="MXV20802.1"/>
    <property type="molecule type" value="Genomic_DNA"/>
</dbReference>
<comment type="caution">
    <text evidence="1">The sequence shown here is derived from an EMBL/GenBank/DDBJ whole genome shotgun (WGS) entry which is preliminary data.</text>
</comment>
<keyword evidence="2" id="KW-1185">Reference proteome</keyword>
<evidence type="ECO:0000313" key="2">
    <source>
        <dbReference type="Proteomes" id="UP000430519"/>
    </source>
</evidence>
<reference evidence="1 2" key="1">
    <citation type="submission" date="2019-11" db="EMBL/GenBank/DDBJ databases">
        <title>Genome sequence of Deinococcus xianganensis Y35, AI-2 producing algicidal bacterium, isolated from lake water.</title>
        <authorList>
            <person name="Li Y."/>
        </authorList>
    </citation>
    <scope>NUCLEOTIDE SEQUENCE [LARGE SCALE GENOMIC DNA]</scope>
    <source>
        <strain evidence="1 2">Y35</strain>
    </source>
</reference>
<proteinExistence type="predicted"/>
<evidence type="ECO:0000313" key="1">
    <source>
        <dbReference type="EMBL" id="MXV20802.1"/>
    </source>
</evidence>
<name>A0A6I4YGZ2_9DEIO</name>
<dbReference type="RefSeq" id="WP_160980600.1">
    <property type="nucleotide sequence ID" value="NZ_WVHK01000058.1"/>
</dbReference>